<feature type="domain" description="Palmitoyltransferase DHHC" evidence="13">
    <location>
        <begin position="143"/>
        <end position="274"/>
    </location>
</feature>
<evidence type="ECO:0000256" key="5">
    <source>
        <dbReference type="ARBA" id="ARBA00022989"/>
    </source>
</evidence>
<dbReference type="PANTHER" id="PTHR22883">
    <property type="entry name" value="ZINC FINGER DHHC DOMAIN CONTAINING PROTEIN"/>
    <property type="match status" value="1"/>
</dbReference>
<accession>A5DS03</accession>
<gene>
    <name evidence="14" type="ORF">LELG_00139</name>
</gene>
<dbReference type="OMA" id="HIYLIWA"/>
<evidence type="ECO:0000259" key="13">
    <source>
        <dbReference type="Pfam" id="PF01529"/>
    </source>
</evidence>
<dbReference type="GeneID" id="5235149"/>
<keyword evidence="4" id="KW-0256">Endoplasmic reticulum</keyword>
<dbReference type="STRING" id="379508.A5DS03"/>
<evidence type="ECO:0000256" key="3">
    <source>
        <dbReference type="ARBA" id="ARBA00022692"/>
    </source>
</evidence>
<dbReference type="OrthoDB" id="9909019at2759"/>
<evidence type="ECO:0000256" key="10">
    <source>
        <dbReference type="ARBA" id="ARBA00038463"/>
    </source>
</evidence>
<dbReference type="GO" id="GO:0005789">
    <property type="term" value="C:endoplasmic reticulum membrane"/>
    <property type="evidence" value="ECO:0007669"/>
    <property type="project" value="UniProtKB-SubCell"/>
</dbReference>
<feature type="transmembrane region" description="Helical" evidence="12">
    <location>
        <begin position="65"/>
        <end position="85"/>
    </location>
</feature>
<comment type="similarity">
    <text evidence="10">Belongs to the DHHC palmitoyltransferase family. SWF1 subfamily.</text>
</comment>
<comment type="domain">
    <text evidence="12">The DHHC domain is required for palmitoyltransferase activity.</text>
</comment>
<keyword evidence="7" id="KW-0564">Palmitate</keyword>
<keyword evidence="9 12" id="KW-0012">Acyltransferase</keyword>
<evidence type="ECO:0000256" key="12">
    <source>
        <dbReference type="RuleBase" id="RU079119"/>
    </source>
</evidence>
<evidence type="ECO:0000256" key="6">
    <source>
        <dbReference type="ARBA" id="ARBA00023136"/>
    </source>
</evidence>
<feature type="transmembrane region" description="Helical" evidence="12">
    <location>
        <begin position="6"/>
        <end position="23"/>
    </location>
</feature>
<sequence>MIFKVIIGSIAISFALTILLVFGDSPSFRNTPVQKARIQLLKATSKISQLYEVIDSKSNGRLLNYLAWVVPVGYLIVVSVCFQQFLQKTLPMLLTNLFQLGYILISMMAVFASTIACIFSDPGQITQENLKGYPYHPNQLIFFKNKFCHTCQAVKPARSKHCSTCGHCYLLYDHHCVWVNNCIGLRNYKWFMLFLFANINMLAYGDVLCYAALSPQIKSLKGMWQVITKTTDANKVTGIFVILCSIFVVIAIMFTALQFRYIYLGVTTNELDKWSEIEHLISYGILFKVDPPINDEPYVEKASYNGRVVYISLKDEKVLIDANNESQFTLTPVESVQEDIDNIYDRGFWQNLKERF</sequence>
<feature type="transmembrane region" description="Helical" evidence="12">
    <location>
        <begin position="233"/>
        <end position="257"/>
    </location>
</feature>
<evidence type="ECO:0000256" key="1">
    <source>
        <dbReference type="ARBA" id="ARBA00004477"/>
    </source>
</evidence>
<keyword evidence="6 12" id="KW-0472">Membrane</keyword>
<dbReference type="GO" id="GO:0005794">
    <property type="term" value="C:Golgi apparatus"/>
    <property type="evidence" value="ECO:0007669"/>
    <property type="project" value="TreeGrafter"/>
</dbReference>
<dbReference type="EC" id="2.3.1.225" evidence="12"/>
<evidence type="ECO:0000256" key="7">
    <source>
        <dbReference type="ARBA" id="ARBA00023139"/>
    </source>
</evidence>
<dbReference type="Proteomes" id="UP000001996">
    <property type="component" value="Unassembled WGS sequence"/>
</dbReference>
<dbReference type="AlphaFoldDB" id="A5DS03"/>
<organism evidence="14 15">
    <name type="scientific">Lodderomyces elongisporus (strain ATCC 11503 / CBS 2605 / JCM 1781 / NBRC 1676 / NRRL YB-4239)</name>
    <name type="common">Yeast</name>
    <name type="synonym">Saccharomyces elongisporus</name>
    <dbReference type="NCBI Taxonomy" id="379508"/>
    <lineage>
        <taxon>Eukaryota</taxon>
        <taxon>Fungi</taxon>
        <taxon>Dikarya</taxon>
        <taxon>Ascomycota</taxon>
        <taxon>Saccharomycotina</taxon>
        <taxon>Pichiomycetes</taxon>
        <taxon>Debaryomycetaceae</taxon>
        <taxon>Candida/Lodderomyces clade</taxon>
        <taxon>Lodderomyces</taxon>
    </lineage>
</organism>
<evidence type="ECO:0000256" key="11">
    <source>
        <dbReference type="ARBA" id="ARBA00048048"/>
    </source>
</evidence>
<dbReference type="eggNOG" id="KOG1312">
    <property type="taxonomic scope" value="Eukaryota"/>
</dbReference>
<dbReference type="GO" id="GO:0006612">
    <property type="term" value="P:protein targeting to membrane"/>
    <property type="evidence" value="ECO:0007669"/>
    <property type="project" value="TreeGrafter"/>
</dbReference>
<feature type="transmembrane region" description="Helical" evidence="12">
    <location>
        <begin position="190"/>
        <end position="213"/>
    </location>
</feature>
<proteinExistence type="inferred from homology"/>
<comment type="catalytic activity">
    <reaction evidence="11 12">
        <text>L-cysteinyl-[protein] + hexadecanoyl-CoA = S-hexadecanoyl-L-cysteinyl-[protein] + CoA</text>
        <dbReference type="Rhea" id="RHEA:36683"/>
        <dbReference type="Rhea" id="RHEA-COMP:10131"/>
        <dbReference type="Rhea" id="RHEA-COMP:11032"/>
        <dbReference type="ChEBI" id="CHEBI:29950"/>
        <dbReference type="ChEBI" id="CHEBI:57287"/>
        <dbReference type="ChEBI" id="CHEBI:57379"/>
        <dbReference type="ChEBI" id="CHEBI:74151"/>
        <dbReference type="EC" id="2.3.1.225"/>
    </reaction>
</comment>
<evidence type="ECO:0000256" key="8">
    <source>
        <dbReference type="ARBA" id="ARBA00023288"/>
    </source>
</evidence>
<comment type="subcellular location">
    <subcellularLocation>
        <location evidence="1">Endoplasmic reticulum membrane</location>
        <topology evidence="1">Multi-pass membrane protein</topology>
    </subcellularLocation>
</comment>
<keyword evidence="15" id="KW-1185">Reference proteome</keyword>
<evidence type="ECO:0000256" key="2">
    <source>
        <dbReference type="ARBA" id="ARBA00022679"/>
    </source>
</evidence>
<keyword evidence="3 12" id="KW-0812">Transmembrane</keyword>
<dbReference type="Pfam" id="PF01529">
    <property type="entry name" value="DHHC"/>
    <property type="match status" value="1"/>
</dbReference>
<dbReference type="PROSITE" id="PS50216">
    <property type="entry name" value="DHHC"/>
    <property type="match status" value="1"/>
</dbReference>
<reference evidence="14 15" key="1">
    <citation type="journal article" date="2009" name="Nature">
        <title>Evolution of pathogenicity and sexual reproduction in eight Candida genomes.</title>
        <authorList>
            <person name="Butler G."/>
            <person name="Rasmussen M.D."/>
            <person name="Lin M.F."/>
            <person name="Santos M.A."/>
            <person name="Sakthikumar S."/>
            <person name="Munro C.A."/>
            <person name="Rheinbay E."/>
            <person name="Grabherr M."/>
            <person name="Forche A."/>
            <person name="Reedy J.L."/>
            <person name="Agrafioti I."/>
            <person name="Arnaud M.B."/>
            <person name="Bates S."/>
            <person name="Brown A.J."/>
            <person name="Brunke S."/>
            <person name="Costanzo M.C."/>
            <person name="Fitzpatrick D.A."/>
            <person name="de Groot P.W."/>
            <person name="Harris D."/>
            <person name="Hoyer L.L."/>
            <person name="Hube B."/>
            <person name="Klis F.M."/>
            <person name="Kodira C."/>
            <person name="Lennard N."/>
            <person name="Logue M.E."/>
            <person name="Martin R."/>
            <person name="Neiman A.M."/>
            <person name="Nikolaou E."/>
            <person name="Quail M.A."/>
            <person name="Quinn J."/>
            <person name="Santos M.C."/>
            <person name="Schmitzberger F.F."/>
            <person name="Sherlock G."/>
            <person name="Shah P."/>
            <person name="Silverstein K.A."/>
            <person name="Skrzypek M.S."/>
            <person name="Soll D."/>
            <person name="Staggs R."/>
            <person name="Stansfield I."/>
            <person name="Stumpf M.P."/>
            <person name="Sudbery P.E."/>
            <person name="Srikantha T."/>
            <person name="Zeng Q."/>
            <person name="Berman J."/>
            <person name="Berriman M."/>
            <person name="Heitman J."/>
            <person name="Gow N.A."/>
            <person name="Lorenz M.C."/>
            <person name="Birren B.W."/>
            <person name="Kellis M."/>
            <person name="Cuomo C.A."/>
        </authorList>
    </citation>
    <scope>NUCLEOTIDE SEQUENCE [LARGE SCALE GENOMIC DNA]</scope>
    <source>
        <strain evidence="15">ATCC 11503 / BCRC 21390 / CBS 2605 / JCM 1781 / NBRC 1676 / NRRL YB-4239</strain>
    </source>
</reference>
<protein>
    <recommendedName>
        <fullName evidence="12">Palmitoyltransferase</fullName>
        <ecNumber evidence="12">2.3.1.225</ecNumber>
    </recommendedName>
</protein>
<evidence type="ECO:0000313" key="15">
    <source>
        <dbReference type="Proteomes" id="UP000001996"/>
    </source>
</evidence>
<keyword evidence="2 12" id="KW-0808">Transferase</keyword>
<dbReference type="InterPro" id="IPR039859">
    <property type="entry name" value="PFA4/ZDH16/20/ERF2-like"/>
</dbReference>
<evidence type="ECO:0000256" key="9">
    <source>
        <dbReference type="ARBA" id="ARBA00023315"/>
    </source>
</evidence>
<dbReference type="InParanoid" id="A5DS03"/>
<dbReference type="InterPro" id="IPR001594">
    <property type="entry name" value="Palmitoyltrfase_DHHC"/>
</dbReference>
<dbReference type="VEuPathDB" id="FungiDB:LELG_00139"/>
<evidence type="ECO:0000256" key="4">
    <source>
        <dbReference type="ARBA" id="ARBA00022824"/>
    </source>
</evidence>
<feature type="transmembrane region" description="Helical" evidence="12">
    <location>
        <begin position="97"/>
        <end position="119"/>
    </location>
</feature>
<dbReference type="PANTHER" id="PTHR22883:SF489">
    <property type="entry name" value="PALMITOYLTRANSFERASE SWF1"/>
    <property type="match status" value="1"/>
</dbReference>
<dbReference type="KEGG" id="lel:PVL30_000133"/>
<dbReference type="EMBL" id="CH981524">
    <property type="protein sequence ID" value="EDK41961.1"/>
    <property type="molecule type" value="Genomic_DNA"/>
</dbReference>
<dbReference type="FunCoup" id="A5DS03">
    <property type="interactions" value="26"/>
</dbReference>
<dbReference type="GO" id="GO:0019706">
    <property type="term" value="F:protein-cysteine S-palmitoyltransferase activity"/>
    <property type="evidence" value="ECO:0007669"/>
    <property type="project" value="UniProtKB-EC"/>
</dbReference>
<keyword evidence="8" id="KW-0449">Lipoprotein</keyword>
<evidence type="ECO:0000313" key="14">
    <source>
        <dbReference type="EMBL" id="EDK41961.1"/>
    </source>
</evidence>
<name>A5DS03_LODEL</name>
<keyword evidence="5 12" id="KW-1133">Transmembrane helix</keyword>
<dbReference type="HOGENOM" id="CLU_042181_2_0_1"/>